<feature type="compositionally biased region" description="Polar residues" evidence="3">
    <location>
        <begin position="57"/>
        <end position="66"/>
    </location>
</feature>
<comment type="caution">
    <text evidence="5">The sequence shown here is derived from an EMBL/GenBank/DDBJ whole genome shotgun (WGS) entry which is preliminary data.</text>
</comment>
<evidence type="ECO:0000256" key="1">
    <source>
        <dbReference type="ARBA" id="ARBA00022664"/>
    </source>
</evidence>
<organism evidence="5 6">
    <name type="scientific">Bondarzewia mesenterica</name>
    <dbReference type="NCBI Taxonomy" id="1095465"/>
    <lineage>
        <taxon>Eukaryota</taxon>
        <taxon>Fungi</taxon>
        <taxon>Dikarya</taxon>
        <taxon>Basidiomycota</taxon>
        <taxon>Agaricomycotina</taxon>
        <taxon>Agaricomycetes</taxon>
        <taxon>Russulales</taxon>
        <taxon>Bondarzewiaceae</taxon>
        <taxon>Bondarzewia</taxon>
    </lineage>
</organism>
<proteinExistence type="predicted"/>
<dbReference type="EMBL" id="SGPL01001150">
    <property type="protein sequence ID" value="THH04489.1"/>
    <property type="molecule type" value="Genomic_DNA"/>
</dbReference>
<dbReference type="Proteomes" id="UP000310158">
    <property type="component" value="Unassembled WGS sequence"/>
</dbReference>
<keyword evidence="6" id="KW-1185">Reference proteome</keyword>
<evidence type="ECO:0000256" key="3">
    <source>
        <dbReference type="SAM" id="MobiDB-lite"/>
    </source>
</evidence>
<evidence type="ECO:0000313" key="6">
    <source>
        <dbReference type="Proteomes" id="UP000310158"/>
    </source>
</evidence>
<dbReference type="GO" id="GO:0006397">
    <property type="term" value="P:mRNA processing"/>
    <property type="evidence" value="ECO:0007669"/>
    <property type="project" value="UniProtKB-KW"/>
</dbReference>
<dbReference type="GO" id="GO:0008270">
    <property type="term" value="F:zinc ion binding"/>
    <property type="evidence" value="ECO:0007669"/>
    <property type="project" value="UniProtKB-KW"/>
</dbReference>
<dbReference type="GO" id="GO:0003676">
    <property type="term" value="F:nucleic acid binding"/>
    <property type="evidence" value="ECO:0007669"/>
    <property type="project" value="InterPro"/>
</dbReference>
<name>A0A4S4KZT9_9AGAM</name>
<dbReference type="OrthoDB" id="3265539at2759"/>
<dbReference type="InterPro" id="IPR001878">
    <property type="entry name" value="Znf_CCHC"/>
</dbReference>
<keyword evidence="2" id="KW-0863">Zinc-finger</keyword>
<sequence length="113" mass="12497">MEEARIAVTDQDKILTLTMGLLNVYNPVIINFNSTPANQLTYDNVITHLLNEETRQASKTSAAPRSTHTKAEDGDEALATMPTLCGSCPRADITCYFCDAKGHFKSECQEKEK</sequence>
<dbReference type="Pfam" id="PF00098">
    <property type="entry name" value="zf-CCHC"/>
    <property type="match status" value="1"/>
</dbReference>
<reference evidence="5 6" key="1">
    <citation type="submission" date="2019-02" db="EMBL/GenBank/DDBJ databases">
        <title>Genome sequencing of the rare red list fungi Bondarzewia mesenterica.</title>
        <authorList>
            <person name="Buettner E."/>
            <person name="Kellner H."/>
        </authorList>
    </citation>
    <scope>NUCLEOTIDE SEQUENCE [LARGE SCALE GENOMIC DNA]</scope>
    <source>
        <strain evidence="5 6">DSM 108281</strain>
    </source>
</reference>
<gene>
    <name evidence="5" type="ORF">EW146_g10163</name>
</gene>
<dbReference type="SUPFAM" id="SSF57756">
    <property type="entry name" value="Retrovirus zinc finger-like domains"/>
    <property type="match status" value="1"/>
</dbReference>
<feature type="domain" description="CCHC-type" evidence="4">
    <location>
        <begin position="95"/>
        <end position="110"/>
    </location>
</feature>
<keyword evidence="2" id="KW-0479">Metal-binding</keyword>
<dbReference type="PROSITE" id="PS50158">
    <property type="entry name" value="ZF_CCHC"/>
    <property type="match status" value="1"/>
</dbReference>
<accession>A0A4S4KZT9</accession>
<keyword evidence="2" id="KW-0862">Zinc</keyword>
<dbReference type="InterPro" id="IPR036875">
    <property type="entry name" value="Znf_CCHC_sf"/>
</dbReference>
<protein>
    <recommendedName>
        <fullName evidence="4">CCHC-type domain-containing protein</fullName>
    </recommendedName>
</protein>
<evidence type="ECO:0000256" key="2">
    <source>
        <dbReference type="PROSITE-ProRule" id="PRU00047"/>
    </source>
</evidence>
<feature type="region of interest" description="Disordered" evidence="3">
    <location>
        <begin position="54"/>
        <end position="75"/>
    </location>
</feature>
<dbReference type="AlphaFoldDB" id="A0A4S4KZT9"/>
<keyword evidence="1" id="KW-0507">mRNA processing</keyword>
<evidence type="ECO:0000313" key="5">
    <source>
        <dbReference type="EMBL" id="THH04489.1"/>
    </source>
</evidence>
<evidence type="ECO:0000259" key="4">
    <source>
        <dbReference type="PROSITE" id="PS50158"/>
    </source>
</evidence>